<comment type="caution">
    <text evidence="2">The sequence shown here is derived from an EMBL/GenBank/DDBJ whole genome shotgun (WGS) entry which is preliminary data.</text>
</comment>
<organism evidence="2">
    <name type="scientific">bioreactor metagenome</name>
    <dbReference type="NCBI Taxonomy" id="1076179"/>
    <lineage>
        <taxon>unclassified sequences</taxon>
        <taxon>metagenomes</taxon>
        <taxon>ecological metagenomes</taxon>
    </lineage>
</organism>
<proteinExistence type="predicted"/>
<evidence type="ECO:0000256" key="1">
    <source>
        <dbReference type="SAM" id="MobiDB-lite"/>
    </source>
</evidence>
<name>A0A645FYH4_9ZZZZ</name>
<gene>
    <name evidence="2" type="ORF">SDC9_166115</name>
</gene>
<feature type="compositionally biased region" description="Polar residues" evidence="1">
    <location>
        <begin position="72"/>
        <end position="84"/>
    </location>
</feature>
<accession>A0A645FYH4</accession>
<dbReference type="AlphaFoldDB" id="A0A645FYH4"/>
<sequence>MTLDQAARGQIERVVARQPLTAGQHARPDAQLGGRIERVPDGPGIDASAFESGTRIGRSEIHRLNVGPGNTRLVQRTHQQVMGA</sequence>
<evidence type="ECO:0000313" key="2">
    <source>
        <dbReference type="EMBL" id="MPN18752.1"/>
    </source>
</evidence>
<feature type="region of interest" description="Disordered" evidence="1">
    <location>
        <begin position="1"/>
        <end position="84"/>
    </location>
</feature>
<protein>
    <submittedName>
        <fullName evidence="2">Uncharacterized protein</fullName>
    </submittedName>
</protein>
<dbReference type="EMBL" id="VSSQ01066158">
    <property type="protein sequence ID" value="MPN18752.1"/>
    <property type="molecule type" value="Genomic_DNA"/>
</dbReference>
<reference evidence="2" key="1">
    <citation type="submission" date="2019-08" db="EMBL/GenBank/DDBJ databases">
        <authorList>
            <person name="Kucharzyk K."/>
            <person name="Murdoch R.W."/>
            <person name="Higgins S."/>
            <person name="Loffler F."/>
        </authorList>
    </citation>
    <scope>NUCLEOTIDE SEQUENCE</scope>
</reference>